<comment type="cofactor">
    <cofactor evidence="9">
        <name>Fe(2+)</name>
        <dbReference type="ChEBI" id="CHEBI:29033"/>
    </cofactor>
    <cofactor evidence="9">
        <name>Mn(2+)</name>
        <dbReference type="ChEBI" id="CHEBI:29035"/>
    </cofactor>
</comment>
<comment type="catalytic activity">
    <reaction evidence="1 9">
        <text>D-mannonate = 2-dehydro-3-deoxy-D-gluconate + H2O</text>
        <dbReference type="Rhea" id="RHEA:20097"/>
        <dbReference type="ChEBI" id="CHEBI:15377"/>
        <dbReference type="ChEBI" id="CHEBI:17767"/>
        <dbReference type="ChEBI" id="CHEBI:57990"/>
        <dbReference type="EC" id="4.2.1.8"/>
    </reaction>
</comment>
<evidence type="ECO:0000256" key="4">
    <source>
        <dbReference type="ARBA" id="ARBA00007389"/>
    </source>
</evidence>
<evidence type="ECO:0000256" key="7">
    <source>
        <dbReference type="ARBA" id="ARBA00023211"/>
    </source>
</evidence>
<sequence>MNTENQKLEQTFRWFGPADEVTLADIVQTGATGIVTALHQIPSGEIWTEADILGRKKLIEDAGLKWSVVESVNIHESIKTGTTDRDLYIERYNTTIKNLSKAGIKVICYNFMPVLDWTRTHLCFNLPDKAIALRYDAIALAAFDLYILKRPKAFEEFSVDVQEKAKTYLAQLKTDEIKLLTETIMAGLPGTDEVFTIPEFNEHLEKYSKVGKTELRENLAYFLKGIIPTAEEEGVKMCIHPDDPPFPILGLPRIVCDEDDLQFIVKAVDSDSNGITFCTGSLGANPASNLPAMIERLGNKVHFWHLRNVQREENGSFYEAPHLEGSNSMYEIMKAVVAEQEKRAISGKGIVNIPMRPDHGHLILDDVNRNTYPGYSVIGRLKGLAELRGLEMGIRGY</sequence>
<keyword evidence="8 9" id="KW-0456">Lyase</keyword>
<evidence type="ECO:0000256" key="9">
    <source>
        <dbReference type="HAMAP-Rule" id="MF_00106"/>
    </source>
</evidence>
<dbReference type="PANTHER" id="PTHR30387:SF2">
    <property type="entry name" value="MANNONATE DEHYDRATASE"/>
    <property type="match status" value="1"/>
</dbReference>
<evidence type="ECO:0000256" key="5">
    <source>
        <dbReference type="ARBA" id="ARBA00012927"/>
    </source>
</evidence>
<evidence type="ECO:0000256" key="6">
    <source>
        <dbReference type="ARBA" id="ARBA00023004"/>
    </source>
</evidence>
<evidence type="ECO:0000256" key="2">
    <source>
        <dbReference type="ARBA" id="ARBA00002713"/>
    </source>
</evidence>
<dbReference type="EMBL" id="JBHULV010000054">
    <property type="protein sequence ID" value="MFD2733421.1"/>
    <property type="molecule type" value="Genomic_DNA"/>
</dbReference>
<keyword evidence="7 9" id="KW-0464">Manganese</keyword>
<comment type="caution">
    <text evidence="10">The sequence shown here is derived from an EMBL/GenBank/DDBJ whole genome shotgun (WGS) entry which is preliminary data.</text>
</comment>
<organism evidence="10 11">
    <name type="scientific">Pedobacter alpinus</name>
    <dbReference type="NCBI Taxonomy" id="1590643"/>
    <lineage>
        <taxon>Bacteria</taxon>
        <taxon>Pseudomonadati</taxon>
        <taxon>Bacteroidota</taxon>
        <taxon>Sphingobacteriia</taxon>
        <taxon>Sphingobacteriales</taxon>
        <taxon>Sphingobacteriaceae</taxon>
        <taxon>Pedobacter</taxon>
    </lineage>
</organism>
<evidence type="ECO:0000256" key="8">
    <source>
        <dbReference type="ARBA" id="ARBA00023239"/>
    </source>
</evidence>
<dbReference type="NCBIfam" id="NF003027">
    <property type="entry name" value="PRK03906.1"/>
    <property type="match status" value="1"/>
</dbReference>
<keyword evidence="6 9" id="KW-0408">Iron</keyword>
<evidence type="ECO:0000313" key="11">
    <source>
        <dbReference type="Proteomes" id="UP001597546"/>
    </source>
</evidence>
<dbReference type="RefSeq" id="WP_379044056.1">
    <property type="nucleotide sequence ID" value="NZ_JBHSKW010000035.1"/>
</dbReference>
<dbReference type="Pfam" id="PF03786">
    <property type="entry name" value="UxuA"/>
    <property type="match status" value="1"/>
</dbReference>
<comment type="function">
    <text evidence="2 9">Catalyzes the dehydration of D-mannonate.</text>
</comment>
<comment type="similarity">
    <text evidence="4 9">Belongs to the mannonate dehydratase family.</text>
</comment>
<proteinExistence type="inferred from homology"/>
<dbReference type="EC" id="4.2.1.8" evidence="5 9"/>
<dbReference type="GO" id="GO:0008927">
    <property type="term" value="F:mannonate dehydratase activity"/>
    <property type="evidence" value="ECO:0007669"/>
    <property type="project" value="UniProtKB-EC"/>
</dbReference>
<gene>
    <name evidence="9 10" type="primary">uxuA</name>
    <name evidence="10" type="ORF">ACFSSE_17055</name>
</gene>
<dbReference type="PANTHER" id="PTHR30387">
    <property type="entry name" value="MANNONATE DEHYDRATASE"/>
    <property type="match status" value="1"/>
</dbReference>
<name>A0ABW5TVX2_9SPHI</name>
<accession>A0ABW5TVX2</accession>
<dbReference type="PIRSF" id="PIRSF016049">
    <property type="entry name" value="Man_dehyd"/>
    <property type="match status" value="1"/>
</dbReference>
<evidence type="ECO:0000313" key="10">
    <source>
        <dbReference type="EMBL" id="MFD2733421.1"/>
    </source>
</evidence>
<dbReference type="Gene3D" id="3.20.20.150">
    <property type="entry name" value="Divalent-metal-dependent TIM barrel enzymes"/>
    <property type="match status" value="1"/>
</dbReference>
<comment type="pathway">
    <text evidence="3 9">Carbohydrate metabolism; pentose and glucuronate interconversion.</text>
</comment>
<reference evidence="11" key="1">
    <citation type="journal article" date="2019" name="Int. J. Syst. Evol. Microbiol.">
        <title>The Global Catalogue of Microorganisms (GCM) 10K type strain sequencing project: providing services to taxonomists for standard genome sequencing and annotation.</title>
        <authorList>
            <consortium name="The Broad Institute Genomics Platform"/>
            <consortium name="The Broad Institute Genome Sequencing Center for Infectious Disease"/>
            <person name="Wu L."/>
            <person name="Ma J."/>
        </authorList>
    </citation>
    <scope>NUCLEOTIDE SEQUENCE [LARGE SCALE GENOMIC DNA]</scope>
    <source>
        <strain evidence="11">KCTC 42456</strain>
    </source>
</reference>
<evidence type="ECO:0000256" key="3">
    <source>
        <dbReference type="ARBA" id="ARBA00004892"/>
    </source>
</evidence>
<protein>
    <recommendedName>
        <fullName evidence="5 9">Mannonate dehydratase</fullName>
        <ecNumber evidence="5 9">4.2.1.8</ecNumber>
    </recommendedName>
    <alternativeName>
        <fullName evidence="9">D-mannonate hydro-lyase</fullName>
    </alternativeName>
</protein>
<dbReference type="Proteomes" id="UP001597546">
    <property type="component" value="Unassembled WGS sequence"/>
</dbReference>
<keyword evidence="11" id="KW-1185">Reference proteome</keyword>
<evidence type="ECO:0000256" key="1">
    <source>
        <dbReference type="ARBA" id="ARBA00001794"/>
    </source>
</evidence>
<dbReference type="HAMAP" id="MF_00106">
    <property type="entry name" value="UxuA"/>
    <property type="match status" value="1"/>
</dbReference>
<dbReference type="InterPro" id="IPR036237">
    <property type="entry name" value="Xyl_isomerase-like_sf"/>
</dbReference>
<dbReference type="NCBIfam" id="TIGR00695">
    <property type="entry name" value="uxuA"/>
    <property type="match status" value="1"/>
</dbReference>
<dbReference type="InterPro" id="IPR004628">
    <property type="entry name" value="Man_deHydtase"/>
</dbReference>
<dbReference type="SUPFAM" id="SSF51658">
    <property type="entry name" value="Xylose isomerase-like"/>
    <property type="match status" value="1"/>
</dbReference>